<keyword evidence="2" id="KW-1185">Reference proteome</keyword>
<dbReference type="EMBL" id="JADOTX010000001">
    <property type="protein sequence ID" value="MBG6069659.1"/>
    <property type="molecule type" value="Genomic_DNA"/>
</dbReference>
<name>A0ABS0JRK3_9ACTN</name>
<reference evidence="1 2" key="1">
    <citation type="submission" date="2020-11" db="EMBL/GenBank/DDBJ databases">
        <title>Sequencing the genomes of 1000 actinobacteria strains.</title>
        <authorList>
            <person name="Klenk H.-P."/>
        </authorList>
    </citation>
    <scope>NUCLEOTIDE SEQUENCE [LARGE SCALE GENOMIC DNA]</scope>
    <source>
        <strain evidence="1 2">DSM 101692</strain>
    </source>
</reference>
<protein>
    <submittedName>
        <fullName evidence="1">Uncharacterized protein</fullName>
    </submittedName>
</protein>
<comment type="caution">
    <text evidence="1">The sequence shown here is derived from an EMBL/GenBank/DDBJ whole genome shotgun (WGS) entry which is preliminary data.</text>
</comment>
<evidence type="ECO:0000313" key="1">
    <source>
        <dbReference type="EMBL" id="MBG6069659.1"/>
    </source>
</evidence>
<evidence type="ECO:0000313" key="2">
    <source>
        <dbReference type="Proteomes" id="UP000614915"/>
    </source>
</evidence>
<gene>
    <name evidence="1" type="ORF">IW248_005946</name>
</gene>
<accession>A0ABS0JRK3</accession>
<organism evidence="1 2">
    <name type="scientific">Micromonospora ureilytica</name>
    <dbReference type="NCBI Taxonomy" id="709868"/>
    <lineage>
        <taxon>Bacteria</taxon>
        <taxon>Bacillati</taxon>
        <taxon>Actinomycetota</taxon>
        <taxon>Actinomycetes</taxon>
        <taxon>Micromonosporales</taxon>
        <taxon>Micromonosporaceae</taxon>
        <taxon>Micromonospora</taxon>
    </lineage>
</organism>
<dbReference type="Proteomes" id="UP000614915">
    <property type="component" value="Unassembled WGS sequence"/>
</dbReference>
<sequence length="96" mass="10641">MDLMTTVDTLANRQASHKLERKIGVSICPFASMIVMHRDTKRCPRRCPFVAERDRSGGLVRLDSEQPSGMVSAALSEVKREWFGTGPRRVAPGRAG</sequence>
<proteinExistence type="predicted"/>